<dbReference type="FunFam" id="2.60.40.10:FF:000172">
    <property type="entry name" value="Down syndrome cell adhesion molecule b"/>
    <property type="match status" value="1"/>
</dbReference>
<dbReference type="SMART" id="SM00408">
    <property type="entry name" value="IGc2"/>
    <property type="match status" value="2"/>
</dbReference>
<dbReference type="PROSITE" id="PS50835">
    <property type="entry name" value="IG_LIKE"/>
    <property type="match status" value="3"/>
</dbReference>
<evidence type="ECO:0000313" key="4">
    <source>
        <dbReference type="Proteomes" id="UP001529510"/>
    </source>
</evidence>
<reference evidence="3 4" key="1">
    <citation type="submission" date="2024-05" db="EMBL/GenBank/DDBJ databases">
        <title>Genome sequencing and assembly of Indian major carp, Cirrhinus mrigala (Hamilton, 1822).</title>
        <authorList>
            <person name="Mohindra V."/>
            <person name="Chowdhury L.M."/>
            <person name="Lal K."/>
            <person name="Jena J.K."/>
        </authorList>
    </citation>
    <scope>NUCLEOTIDE SEQUENCE [LARGE SCALE GENOMIC DNA]</scope>
    <source>
        <strain evidence="3">CM1030</strain>
        <tissue evidence="3">Blood</tissue>
    </source>
</reference>
<name>A0ABD0Q9Q9_CIRMR</name>
<gene>
    <name evidence="3" type="ORF">M9458_022368</name>
</gene>
<dbReference type="SUPFAM" id="SSF48726">
    <property type="entry name" value="Immunoglobulin"/>
    <property type="match status" value="3"/>
</dbReference>
<comment type="caution">
    <text evidence="3">The sequence shown here is derived from an EMBL/GenBank/DDBJ whole genome shotgun (WGS) entry which is preliminary data.</text>
</comment>
<accession>A0ABD0Q9Q9</accession>
<feature type="domain" description="Ig-like" evidence="2">
    <location>
        <begin position="181"/>
        <end position="218"/>
    </location>
</feature>
<dbReference type="InterPro" id="IPR003598">
    <property type="entry name" value="Ig_sub2"/>
</dbReference>
<keyword evidence="1" id="KW-0393">Immunoglobulin domain</keyword>
<dbReference type="InterPro" id="IPR003599">
    <property type="entry name" value="Ig_sub"/>
</dbReference>
<protein>
    <recommendedName>
        <fullName evidence="2">Ig-like domain-containing protein</fullName>
    </recommendedName>
</protein>
<dbReference type="Proteomes" id="UP001529510">
    <property type="component" value="Unassembled WGS sequence"/>
</dbReference>
<dbReference type="InterPro" id="IPR013783">
    <property type="entry name" value="Ig-like_fold"/>
</dbReference>
<dbReference type="InterPro" id="IPR036179">
    <property type="entry name" value="Ig-like_dom_sf"/>
</dbReference>
<sequence>MKNLTAIAGRDMYIHCHVIGYPYYSIKWFKNSNLLPFNDRQRAFENNGTLKLLNVQKELDEGEYSCHVLVQPQLFKNQSVHVTVKVPPFIQPFEFPRYSIGHRVFVPCVVRSGDLPISITWEKDGKPINASLGVTIDNIDFTSSMRISNLQRVHNGTYTCIAQNDAAVVKYQSQLIVRVPPRFKVQPQDQDGIYGKSVILNCSADGEPRPTIEWKYSK</sequence>
<dbReference type="Pfam" id="PF13927">
    <property type="entry name" value="Ig_3"/>
    <property type="match status" value="1"/>
</dbReference>
<dbReference type="PANTHER" id="PTHR10075:SF51">
    <property type="entry name" value="CELL ADHESION MOLECULE DSCAM"/>
    <property type="match status" value="1"/>
</dbReference>
<feature type="domain" description="Ig-like" evidence="2">
    <location>
        <begin position="1"/>
        <end position="83"/>
    </location>
</feature>
<proteinExistence type="predicted"/>
<dbReference type="PANTHER" id="PTHR10075">
    <property type="entry name" value="BASIGIN RELATED"/>
    <property type="match status" value="1"/>
</dbReference>
<dbReference type="AlphaFoldDB" id="A0ABD0Q9Q9"/>
<dbReference type="SMART" id="SM00409">
    <property type="entry name" value="IG"/>
    <property type="match status" value="2"/>
</dbReference>
<dbReference type="InterPro" id="IPR013098">
    <property type="entry name" value="Ig_I-set"/>
</dbReference>
<dbReference type="Pfam" id="PF07679">
    <property type="entry name" value="I-set"/>
    <property type="match status" value="2"/>
</dbReference>
<dbReference type="InterPro" id="IPR007110">
    <property type="entry name" value="Ig-like_dom"/>
</dbReference>
<keyword evidence="4" id="KW-1185">Reference proteome</keyword>
<feature type="domain" description="Ig-like" evidence="2">
    <location>
        <begin position="87"/>
        <end position="176"/>
    </location>
</feature>
<dbReference type="EMBL" id="JAMKFB020000010">
    <property type="protein sequence ID" value="KAL0182993.1"/>
    <property type="molecule type" value="Genomic_DNA"/>
</dbReference>
<feature type="non-terminal residue" evidence="3">
    <location>
        <position position="218"/>
    </location>
</feature>
<dbReference type="FunFam" id="2.60.40.10:FF:000333">
    <property type="entry name" value="Down syndrome cell adhesion molecule"/>
    <property type="match status" value="1"/>
</dbReference>
<organism evidence="3 4">
    <name type="scientific">Cirrhinus mrigala</name>
    <name type="common">Mrigala</name>
    <dbReference type="NCBI Taxonomy" id="683832"/>
    <lineage>
        <taxon>Eukaryota</taxon>
        <taxon>Metazoa</taxon>
        <taxon>Chordata</taxon>
        <taxon>Craniata</taxon>
        <taxon>Vertebrata</taxon>
        <taxon>Euteleostomi</taxon>
        <taxon>Actinopterygii</taxon>
        <taxon>Neopterygii</taxon>
        <taxon>Teleostei</taxon>
        <taxon>Ostariophysi</taxon>
        <taxon>Cypriniformes</taxon>
        <taxon>Cyprinidae</taxon>
        <taxon>Labeoninae</taxon>
        <taxon>Labeonini</taxon>
        <taxon>Cirrhinus</taxon>
    </lineage>
</organism>
<dbReference type="Gene3D" id="2.60.40.10">
    <property type="entry name" value="Immunoglobulins"/>
    <property type="match status" value="3"/>
</dbReference>
<evidence type="ECO:0000256" key="1">
    <source>
        <dbReference type="ARBA" id="ARBA00023319"/>
    </source>
</evidence>
<evidence type="ECO:0000313" key="3">
    <source>
        <dbReference type="EMBL" id="KAL0182993.1"/>
    </source>
</evidence>
<evidence type="ECO:0000259" key="2">
    <source>
        <dbReference type="PROSITE" id="PS50835"/>
    </source>
</evidence>